<dbReference type="AlphaFoldDB" id="G4ZA24"/>
<proteinExistence type="predicted"/>
<protein>
    <recommendedName>
        <fullName evidence="3">HTH CENPB-type domain-containing protein</fullName>
    </recommendedName>
</protein>
<reference evidence="1 2" key="1">
    <citation type="journal article" date="2006" name="Science">
        <title>Phytophthora genome sequences uncover evolutionary origins and mechanisms of pathogenesis.</title>
        <authorList>
            <person name="Tyler B.M."/>
            <person name="Tripathy S."/>
            <person name="Zhang X."/>
            <person name="Dehal P."/>
            <person name="Jiang R.H."/>
            <person name="Aerts A."/>
            <person name="Arredondo F.D."/>
            <person name="Baxter L."/>
            <person name="Bensasson D."/>
            <person name="Beynon J.L."/>
            <person name="Chapman J."/>
            <person name="Damasceno C.M."/>
            <person name="Dorrance A.E."/>
            <person name="Dou D."/>
            <person name="Dickerman A.W."/>
            <person name="Dubchak I.L."/>
            <person name="Garbelotto M."/>
            <person name="Gijzen M."/>
            <person name="Gordon S.G."/>
            <person name="Govers F."/>
            <person name="Grunwald N.J."/>
            <person name="Huang W."/>
            <person name="Ivors K.L."/>
            <person name="Jones R.W."/>
            <person name="Kamoun S."/>
            <person name="Krampis K."/>
            <person name="Lamour K.H."/>
            <person name="Lee M.K."/>
            <person name="McDonald W.H."/>
            <person name="Medina M."/>
            <person name="Meijer H.J."/>
            <person name="Nordberg E.K."/>
            <person name="Maclean D.J."/>
            <person name="Ospina-Giraldo M.D."/>
            <person name="Morris P.F."/>
            <person name="Phuntumart V."/>
            <person name="Putnam N.H."/>
            <person name="Rash S."/>
            <person name="Rose J.K."/>
            <person name="Sakihama Y."/>
            <person name="Salamov A.A."/>
            <person name="Savidor A."/>
            <person name="Scheuring C.F."/>
            <person name="Smith B.M."/>
            <person name="Sobral B.W."/>
            <person name="Terry A."/>
            <person name="Torto-Alalibo T.A."/>
            <person name="Win J."/>
            <person name="Xu Z."/>
            <person name="Zhang H."/>
            <person name="Grigoriev I.V."/>
            <person name="Rokhsar D.S."/>
            <person name="Boore J.L."/>
        </authorList>
    </citation>
    <scope>NUCLEOTIDE SEQUENCE [LARGE SCALE GENOMIC DNA]</scope>
    <source>
        <strain evidence="1 2">P6497</strain>
    </source>
</reference>
<dbReference type="GeneID" id="20656255"/>
<dbReference type="SMR" id="G4ZA24"/>
<name>G4ZA24_PHYSP</name>
<sequence length="97" mass="11736">MFRDLVRQAAPATSIKEVPEDFPNMKWVQRWMKKHSKVISYRKGRILDVKRAECSTTENVHYYYNNTWTSWTSLRRFETATRRGHRTGQLQRARDLF</sequence>
<dbReference type="InParanoid" id="G4ZA24"/>
<keyword evidence="2" id="KW-1185">Reference proteome</keyword>
<dbReference type="Proteomes" id="UP000002640">
    <property type="component" value="Unassembled WGS sequence"/>
</dbReference>
<evidence type="ECO:0008006" key="3">
    <source>
        <dbReference type="Google" id="ProtNLM"/>
    </source>
</evidence>
<dbReference type="EMBL" id="JH159153">
    <property type="protein sequence ID" value="EGZ21163.1"/>
    <property type="molecule type" value="Genomic_DNA"/>
</dbReference>
<dbReference type="KEGG" id="psoj:PHYSODRAFT_488198"/>
<evidence type="ECO:0000313" key="1">
    <source>
        <dbReference type="EMBL" id="EGZ21163.1"/>
    </source>
</evidence>
<accession>G4ZA24</accession>
<organism evidence="1 2">
    <name type="scientific">Phytophthora sojae (strain P6497)</name>
    <name type="common">Soybean stem and root rot agent</name>
    <name type="synonym">Phytophthora megasperma f. sp. glycines</name>
    <dbReference type="NCBI Taxonomy" id="1094619"/>
    <lineage>
        <taxon>Eukaryota</taxon>
        <taxon>Sar</taxon>
        <taxon>Stramenopiles</taxon>
        <taxon>Oomycota</taxon>
        <taxon>Peronosporomycetes</taxon>
        <taxon>Peronosporales</taxon>
        <taxon>Peronosporaceae</taxon>
        <taxon>Phytophthora</taxon>
    </lineage>
</organism>
<dbReference type="RefSeq" id="XP_009523880.1">
    <property type="nucleotide sequence ID" value="XM_009525585.1"/>
</dbReference>
<evidence type="ECO:0000313" key="2">
    <source>
        <dbReference type="Proteomes" id="UP000002640"/>
    </source>
</evidence>
<gene>
    <name evidence="1" type="ORF">PHYSODRAFT_488198</name>
</gene>